<evidence type="ECO:0000259" key="1">
    <source>
        <dbReference type="PROSITE" id="PS50097"/>
    </source>
</evidence>
<dbReference type="KEGG" id="bze:COCCADRAFT_42063"/>
<dbReference type="InterPro" id="IPR000210">
    <property type="entry name" value="BTB/POZ_dom"/>
</dbReference>
<dbReference type="Pfam" id="PF00651">
    <property type="entry name" value="BTB"/>
    <property type="match status" value="1"/>
</dbReference>
<reference evidence="2 3" key="1">
    <citation type="journal article" date="2013" name="PLoS Genet.">
        <title>Comparative genome structure, secondary metabolite, and effector coding capacity across Cochliobolus pathogens.</title>
        <authorList>
            <person name="Condon B.J."/>
            <person name="Leng Y."/>
            <person name="Wu D."/>
            <person name="Bushley K.E."/>
            <person name="Ohm R.A."/>
            <person name="Otillar R."/>
            <person name="Martin J."/>
            <person name="Schackwitz W."/>
            <person name="Grimwood J."/>
            <person name="MohdZainudin N."/>
            <person name="Xue C."/>
            <person name="Wang R."/>
            <person name="Manning V.A."/>
            <person name="Dhillon B."/>
            <person name="Tu Z.J."/>
            <person name="Steffenson B.J."/>
            <person name="Salamov A."/>
            <person name="Sun H."/>
            <person name="Lowry S."/>
            <person name="LaButti K."/>
            <person name="Han J."/>
            <person name="Copeland A."/>
            <person name="Lindquist E."/>
            <person name="Barry K."/>
            <person name="Schmutz J."/>
            <person name="Baker S.E."/>
            <person name="Ciuffetti L.M."/>
            <person name="Grigoriev I.V."/>
            <person name="Zhong S."/>
            <person name="Turgeon B.G."/>
        </authorList>
    </citation>
    <scope>NUCLEOTIDE SEQUENCE [LARGE SCALE GENOMIC DNA]</scope>
    <source>
        <strain evidence="2 3">26-R-13</strain>
    </source>
</reference>
<organism evidence="2 3">
    <name type="scientific">Cochliobolus carbonum (strain 26-R-13)</name>
    <name type="common">Maize leaf spot fungus</name>
    <name type="synonym">Bipolaris zeicola</name>
    <dbReference type="NCBI Taxonomy" id="930089"/>
    <lineage>
        <taxon>Eukaryota</taxon>
        <taxon>Fungi</taxon>
        <taxon>Dikarya</taxon>
        <taxon>Ascomycota</taxon>
        <taxon>Pezizomycotina</taxon>
        <taxon>Dothideomycetes</taxon>
        <taxon>Pleosporomycetidae</taxon>
        <taxon>Pleosporales</taxon>
        <taxon>Pleosporineae</taxon>
        <taxon>Pleosporaceae</taxon>
        <taxon>Bipolaris</taxon>
    </lineage>
</organism>
<dbReference type="PANTHER" id="PTHR47843">
    <property type="entry name" value="BTB DOMAIN-CONTAINING PROTEIN-RELATED"/>
    <property type="match status" value="1"/>
</dbReference>
<proteinExistence type="predicted"/>
<dbReference type="AlphaFoldDB" id="W6XWE4"/>
<dbReference type="CDD" id="cd18186">
    <property type="entry name" value="BTB_POZ_ZBTB_KLHL-like"/>
    <property type="match status" value="1"/>
</dbReference>
<dbReference type="SUPFAM" id="SSF54695">
    <property type="entry name" value="POZ domain"/>
    <property type="match status" value="1"/>
</dbReference>
<dbReference type="Proteomes" id="UP000053841">
    <property type="component" value="Unassembled WGS sequence"/>
</dbReference>
<evidence type="ECO:0000313" key="2">
    <source>
        <dbReference type="EMBL" id="EUC27104.1"/>
    </source>
</evidence>
<gene>
    <name evidence="2" type="ORF">COCCADRAFT_42063</name>
</gene>
<dbReference type="GeneID" id="19149630"/>
<protein>
    <recommendedName>
        <fullName evidence="1">BTB domain-containing protein</fullName>
    </recommendedName>
</protein>
<dbReference type="OrthoDB" id="3688938at2759"/>
<sequence>MLNDTRYSDATVVIYGKNLPIYKFVVCAQSKYLEKVFQDSFVEGSSGVLTFNNGSEPSYWRLFEHLYTGDYPEDLSQDIKDDPALLKESQCIREIYATTPENDLGMRSAVVEIAKVHVKALGSKDIFKNLIREGGDFAVQYFESVIFPPPPATFSTTHPKDSWFGVTSRGSISLGGV</sequence>
<dbReference type="HOGENOM" id="CLU_057752_7_0_1"/>
<dbReference type="PANTHER" id="PTHR47843:SF5">
    <property type="entry name" value="BTB_POZ DOMAIN PROTEIN"/>
    <property type="match status" value="1"/>
</dbReference>
<feature type="domain" description="BTB" evidence="1">
    <location>
        <begin position="8"/>
        <end position="75"/>
    </location>
</feature>
<dbReference type="InterPro" id="IPR011333">
    <property type="entry name" value="SKP1/BTB/POZ_sf"/>
</dbReference>
<dbReference type="EMBL" id="KI965005">
    <property type="protein sequence ID" value="EUC27104.1"/>
    <property type="molecule type" value="Genomic_DNA"/>
</dbReference>
<dbReference type="RefSeq" id="XP_007718591.1">
    <property type="nucleotide sequence ID" value="XM_007720401.1"/>
</dbReference>
<accession>W6XWE4</accession>
<dbReference type="STRING" id="930089.W6XWE4"/>
<dbReference type="Gene3D" id="3.30.710.10">
    <property type="entry name" value="Potassium Channel Kv1.1, Chain A"/>
    <property type="match status" value="1"/>
</dbReference>
<keyword evidence="3" id="KW-1185">Reference proteome</keyword>
<dbReference type="PROSITE" id="PS50097">
    <property type="entry name" value="BTB"/>
    <property type="match status" value="1"/>
</dbReference>
<name>W6XWE4_COCC2</name>
<evidence type="ECO:0000313" key="3">
    <source>
        <dbReference type="Proteomes" id="UP000053841"/>
    </source>
</evidence>